<dbReference type="SMART" id="SM00710">
    <property type="entry name" value="PbH1"/>
    <property type="match status" value="6"/>
</dbReference>
<dbReference type="Proteomes" id="UP000604046">
    <property type="component" value="Unassembled WGS sequence"/>
</dbReference>
<name>A0A812TLC8_9DINO</name>
<dbReference type="SUPFAM" id="SSF51126">
    <property type="entry name" value="Pectin lyase-like"/>
    <property type="match status" value="2"/>
</dbReference>
<dbReference type="InterPro" id="IPR011050">
    <property type="entry name" value="Pectin_lyase_fold/virulence"/>
</dbReference>
<protein>
    <recommendedName>
        <fullName evidence="1">Right handed beta helix domain-containing protein</fullName>
    </recommendedName>
</protein>
<dbReference type="InterPro" id="IPR039448">
    <property type="entry name" value="Beta_helix"/>
</dbReference>
<sequence length="667" mass="73418">MPPKLRRHHVDRQKSTRSQAVDRAEGVMLLGSQSFPLFRPPDADRRARAGQRLVEANQRRAEFSRVRPREEGGRCIKKKTVLKFLRGHLGMNSAHQIVDFLGPGCDFQLVVLQAGEAHQASTLDVGLRKMTEVWQQHLQSRQSQCCGIVLCAGTHRVRTRLEFPVTIQGPENREASLAAAEWTIAGGYLGLKTLKVAPPDCIRLSLFHSLLKVRVGNLWISDCEFQAAGPRDGQLGRHCIKVHKAARVTAEHCSFRAADRAALDLRSHQVSIRECRFRDCMSAIDCGLSQQIQTMSYQQRPTVNVVSSQFEAVGVRKPIPKKRARIVDFPNAAIFLSEEEHVDVKPGVLVRKQFAYALVQGCNFRDVNDAIAASCQSCIVSNSFSVANTAIWVSHGNHGDDSDNLSEISKNTLDCCDTGILITGIPQVLVEHNQADNSRRAIVLMHLDHMSRVEGNQIRNGKAVGIGVVASPVQLISNTLTAPGLNGINLVGCRKLEFAVMDNLISGAASSGIEVIGQRRSWNKNGVAAPSEFAALRCGEMCPATINVEPTEVTGIIAYNNIIGNGRGVLLQDVPAIIEGNTLSGNNGWSIHMDLRFLRSEARSAILRNTVVAMRNKKGQMVPDRSIRLSMPEAERCFFGGVRPKISANVQENGYEVLPLVKRRRLE</sequence>
<gene>
    <name evidence="2" type="ORF">SNAT2548_LOCUS29795</name>
</gene>
<feature type="domain" description="Right handed beta helix" evidence="1">
    <location>
        <begin position="347"/>
        <end position="492"/>
    </location>
</feature>
<evidence type="ECO:0000313" key="2">
    <source>
        <dbReference type="EMBL" id="CAE7531759.1"/>
    </source>
</evidence>
<dbReference type="InterPro" id="IPR006626">
    <property type="entry name" value="PbH1"/>
</dbReference>
<reference evidence="2" key="1">
    <citation type="submission" date="2021-02" db="EMBL/GenBank/DDBJ databases">
        <authorList>
            <person name="Dougan E. K."/>
            <person name="Rhodes N."/>
            <person name="Thang M."/>
            <person name="Chan C."/>
        </authorList>
    </citation>
    <scope>NUCLEOTIDE SEQUENCE</scope>
</reference>
<dbReference type="InterPro" id="IPR012334">
    <property type="entry name" value="Pectin_lyas_fold"/>
</dbReference>
<keyword evidence="3" id="KW-1185">Reference proteome</keyword>
<dbReference type="Gene3D" id="2.160.20.10">
    <property type="entry name" value="Single-stranded right-handed beta-helix, Pectin lyase-like"/>
    <property type="match status" value="1"/>
</dbReference>
<dbReference type="EMBL" id="CAJNDS010002576">
    <property type="protein sequence ID" value="CAE7531759.1"/>
    <property type="molecule type" value="Genomic_DNA"/>
</dbReference>
<organism evidence="2 3">
    <name type="scientific">Symbiodinium natans</name>
    <dbReference type="NCBI Taxonomy" id="878477"/>
    <lineage>
        <taxon>Eukaryota</taxon>
        <taxon>Sar</taxon>
        <taxon>Alveolata</taxon>
        <taxon>Dinophyceae</taxon>
        <taxon>Suessiales</taxon>
        <taxon>Symbiodiniaceae</taxon>
        <taxon>Symbiodinium</taxon>
    </lineage>
</organism>
<proteinExistence type="predicted"/>
<evidence type="ECO:0000313" key="3">
    <source>
        <dbReference type="Proteomes" id="UP000604046"/>
    </source>
</evidence>
<dbReference type="AlphaFoldDB" id="A0A812TLC8"/>
<comment type="caution">
    <text evidence="2">The sequence shown here is derived from an EMBL/GenBank/DDBJ whole genome shotgun (WGS) entry which is preliminary data.</text>
</comment>
<accession>A0A812TLC8</accession>
<evidence type="ECO:0000259" key="1">
    <source>
        <dbReference type="Pfam" id="PF13229"/>
    </source>
</evidence>
<dbReference type="Pfam" id="PF13229">
    <property type="entry name" value="Beta_helix"/>
    <property type="match status" value="1"/>
</dbReference>